<dbReference type="Gene3D" id="1.10.287.130">
    <property type="match status" value="1"/>
</dbReference>
<dbReference type="SUPFAM" id="SSF55785">
    <property type="entry name" value="PYP-like sensor domain (PAS domain)"/>
    <property type="match status" value="1"/>
</dbReference>
<keyword evidence="6" id="KW-0418">Kinase</keyword>
<evidence type="ECO:0000313" key="10">
    <source>
        <dbReference type="EMBL" id="KHL03961.1"/>
    </source>
</evidence>
<dbReference type="Gene3D" id="3.30.565.10">
    <property type="entry name" value="Histidine kinase-like ATPase, C-terminal domain"/>
    <property type="match status" value="1"/>
</dbReference>
<dbReference type="SUPFAM" id="SSF55874">
    <property type="entry name" value="ATPase domain of HSP90 chaperone/DNA topoisomerase II/histidine kinase"/>
    <property type="match status" value="1"/>
</dbReference>
<dbReference type="EC" id="2.7.13.3" evidence="3"/>
<dbReference type="CDD" id="cd00082">
    <property type="entry name" value="HisKA"/>
    <property type="match status" value="1"/>
</dbReference>
<evidence type="ECO:0000256" key="1">
    <source>
        <dbReference type="ARBA" id="ARBA00000085"/>
    </source>
</evidence>
<dbReference type="PANTHER" id="PTHR43047">
    <property type="entry name" value="TWO-COMPONENT HISTIDINE PROTEIN KINASE"/>
    <property type="match status" value="1"/>
</dbReference>
<feature type="transmembrane region" description="Helical" evidence="8">
    <location>
        <begin position="54"/>
        <end position="72"/>
    </location>
</feature>
<protein>
    <recommendedName>
        <fullName evidence="3">histidine kinase</fullName>
        <ecNumber evidence="3">2.7.13.3</ecNumber>
    </recommendedName>
</protein>
<feature type="transmembrane region" description="Helical" evidence="8">
    <location>
        <begin position="29"/>
        <end position="47"/>
    </location>
</feature>
<dbReference type="InterPro" id="IPR003661">
    <property type="entry name" value="HisK_dim/P_dom"/>
</dbReference>
<dbReference type="EMBL" id="JTDL01000089">
    <property type="protein sequence ID" value="KHL03961.1"/>
    <property type="molecule type" value="Genomic_DNA"/>
</dbReference>
<evidence type="ECO:0000256" key="3">
    <source>
        <dbReference type="ARBA" id="ARBA00012438"/>
    </source>
</evidence>
<dbReference type="Proteomes" id="UP000030982">
    <property type="component" value="Unassembled WGS sequence"/>
</dbReference>
<dbReference type="GO" id="GO:0005886">
    <property type="term" value="C:plasma membrane"/>
    <property type="evidence" value="ECO:0007669"/>
    <property type="project" value="UniProtKB-SubCell"/>
</dbReference>
<name>A0A0B2AKS7_9MICC</name>
<dbReference type="InterPro" id="IPR013656">
    <property type="entry name" value="PAS_4"/>
</dbReference>
<evidence type="ECO:0000256" key="4">
    <source>
        <dbReference type="ARBA" id="ARBA00022553"/>
    </source>
</evidence>
<feature type="transmembrane region" description="Helical" evidence="8">
    <location>
        <begin position="103"/>
        <end position="121"/>
    </location>
</feature>
<dbReference type="SUPFAM" id="SSF47384">
    <property type="entry name" value="Homodimeric domain of signal transducing histidine kinase"/>
    <property type="match status" value="1"/>
</dbReference>
<dbReference type="PRINTS" id="PR00344">
    <property type="entry name" value="BCTRLSENSOR"/>
</dbReference>
<dbReference type="OrthoDB" id="9757990at2"/>
<dbReference type="InterPro" id="IPR005467">
    <property type="entry name" value="His_kinase_dom"/>
</dbReference>
<proteinExistence type="predicted"/>
<dbReference type="Pfam" id="PF02518">
    <property type="entry name" value="HATPase_c"/>
    <property type="match status" value="1"/>
</dbReference>
<dbReference type="InterPro" id="IPR003594">
    <property type="entry name" value="HATPase_dom"/>
</dbReference>
<dbReference type="InterPro" id="IPR036097">
    <property type="entry name" value="HisK_dim/P_sf"/>
</dbReference>
<keyword evidence="8" id="KW-1133">Transmembrane helix</keyword>
<dbReference type="CDD" id="cd00075">
    <property type="entry name" value="HATPase"/>
    <property type="match status" value="1"/>
</dbReference>
<dbReference type="Gene3D" id="3.30.450.20">
    <property type="entry name" value="PAS domain"/>
    <property type="match status" value="1"/>
</dbReference>
<evidence type="ECO:0000256" key="7">
    <source>
        <dbReference type="ARBA" id="ARBA00023012"/>
    </source>
</evidence>
<evidence type="ECO:0000256" key="6">
    <source>
        <dbReference type="ARBA" id="ARBA00022777"/>
    </source>
</evidence>
<dbReference type="Pfam" id="PF08448">
    <property type="entry name" value="PAS_4"/>
    <property type="match status" value="1"/>
</dbReference>
<dbReference type="InterPro" id="IPR004358">
    <property type="entry name" value="Sig_transdc_His_kin-like_C"/>
</dbReference>
<dbReference type="InterPro" id="IPR036890">
    <property type="entry name" value="HATPase_C_sf"/>
</dbReference>
<dbReference type="InterPro" id="IPR035965">
    <property type="entry name" value="PAS-like_dom_sf"/>
</dbReference>
<sequence>MEHLVDVLLLGRYRFHELSLRGRVLLSQAPLNLTMLLSVVVLAVSSYGDVTRPLFLAAQASALALLGLAAAVPWDQLPYPSFLAVPLLDFIPVGMLRDSSSTMLAGAGLLAVFPVMWLAGSGYRPKLAVPAGGLGALLVVWVPLLASRAGTPQALAGQLMYPFVMLAIGVATSVMTASSAAQQARSNDLLERSETRYRLMETIVETVDVGVVVIDADGHDLLMNARQRQLHHAALPPGALDAPEAELLVYSDGSQSPLPPEERPAARAVTGEDITHEVYRLGRGAAARDVSVSARQFHDATGRRAGTVLAFADITDVLAAVRAKDSFLAAMSHEFRTPLTSIIGYAELLDGEPALTPGGRGDLQVIARNASHLRKMVDDILAAATTGAAGAVAWTKLDLAELLVEAAETAGPEAARAGIQLTVRVEEPLPALGDLTGIRRVLDNLISNAVKYSPGGTEVVLAAAREAEWAKVRVEDHGMGMSPEDVKRAFTRFHRSAEAKRSGTPGTGLGLALAYEVAVQHGGRLDCASELGKGSTFTLRIPAMGEAVGAFGT</sequence>
<feature type="transmembrane region" description="Helical" evidence="8">
    <location>
        <begin position="159"/>
        <end position="181"/>
    </location>
</feature>
<dbReference type="PROSITE" id="PS50109">
    <property type="entry name" value="HIS_KIN"/>
    <property type="match status" value="1"/>
</dbReference>
<gene>
    <name evidence="10" type="ORF">LK10_07905</name>
</gene>
<keyword evidence="8" id="KW-0472">Membrane</keyword>
<evidence type="ECO:0000256" key="5">
    <source>
        <dbReference type="ARBA" id="ARBA00022679"/>
    </source>
</evidence>
<evidence type="ECO:0000259" key="9">
    <source>
        <dbReference type="PROSITE" id="PS50109"/>
    </source>
</evidence>
<keyword evidence="8" id="KW-0812">Transmembrane</keyword>
<dbReference type="FunFam" id="3.30.565.10:FF:000006">
    <property type="entry name" value="Sensor histidine kinase WalK"/>
    <property type="match status" value="1"/>
</dbReference>
<evidence type="ECO:0000256" key="8">
    <source>
        <dbReference type="SAM" id="Phobius"/>
    </source>
</evidence>
<reference evidence="10 11" key="1">
    <citation type="submission" date="2014-09" db="EMBL/GenBank/DDBJ databases">
        <title>Genome sequence of Sinomonas sp. MUSC 117.</title>
        <authorList>
            <person name="Lee L.-H."/>
        </authorList>
    </citation>
    <scope>NUCLEOTIDE SEQUENCE [LARGE SCALE GENOMIC DNA]</scope>
    <source>
        <strain evidence="10 11">MUSC 117</strain>
    </source>
</reference>
<accession>A0A0B2AKS7</accession>
<keyword evidence="4" id="KW-0597">Phosphoprotein</keyword>
<keyword evidence="7" id="KW-0902">Two-component regulatory system</keyword>
<dbReference type="Pfam" id="PF00512">
    <property type="entry name" value="HisKA"/>
    <property type="match status" value="1"/>
</dbReference>
<keyword evidence="5" id="KW-0808">Transferase</keyword>
<comment type="subcellular location">
    <subcellularLocation>
        <location evidence="2">Cell membrane</location>
    </subcellularLocation>
</comment>
<dbReference type="GO" id="GO:0000155">
    <property type="term" value="F:phosphorelay sensor kinase activity"/>
    <property type="evidence" value="ECO:0007669"/>
    <property type="project" value="InterPro"/>
</dbReference>
<comment type="caution">
    <text evidence="10">The sequence shown here is derived from an EMBL/GenBank/DDBJ whole genome shotgun (WGS) entry which is preliminary data.</text>
</comment>
<organism evidence="10 11">
    <name type="scientific">Sinomonas humi</name>
    <dbReference type="NCBI Taxonomy" id="1338436"/>
    <lineage>
        <taxon>Bacteria</taxon>
        <taxon>Bacillati</taxon>
        <taxon>Actinomycetota</taxon>
        <taxon>Actinomycetes</taxon>
        <taxon>Micrococcales</taxon>
        <taxon>Micrococcaceae</taxon>
        <taxon>Sinomonas</taxon>
    </lineage>
</organism>
<feature type="transmembrane region" description="Helical" evidence="8">
    <location>
        <begin position="127"/>
        <end position="147"/>
    </location>
</feature>
<keyword evidence="11" id="KW-1185">Reference proteome</keyword>
<evidence type="ECO:0000256" key="2">
    <source>
        <dbReference type="ARBA" id="ARBA00004236"/>
    </source>
</evidence>
<comment type="catalytic activity">
    <reaction evidence="1">
        <text>ATP + protein L-histidine = ADP + protein N-phospho-L-histidine.</text>
        <dbReference type="EC" id="2.7.13.3"/>
    </reaction>
</comment>
<dbReference type="RefSeq" id="WP_043121997.1">
    <property type="nucleotide sequence ID" value="NZ_JTDL01000089.1"/>
</dbReference>
<dbReference type="STRING" id="1338436.LK10_07905"/>
<dbReference type="SMART" id="SM00387">
    <property type="entry name" value="HATPase_c"/>
    <property type="match status" value="1"/>
</dbReference>
<feature type="domain" description="Histidine kinase" evidence="9">
    <location>
        <begin position="330"/>
        <end position="545"/>
    </location>
</feature>
<dbReference type="PANTHER" id="PTHR43047:SF72">
    <property type="entry name" value="OSMOSENSING HISTIDINE PROTEIN KINASE SLN1"/>
    <property type="match status" value="1"/>
</dbReference>
<dbReference type="GO" id="GO:0009927">
    <property type="term" value="F:histidine phosphotransfer kinase activity"/>
    <property type="evidence" value="ECO:0007669"/>
    <property type="project" value="TreeGrafter"/>
</dbReference>
<dbReference type="SMART" id="SM00388">
    <property type="entry name" value="HisKA"/>
    <property type="match status" value="1"/>
</dbReference>
<dbReference type="AlphaFoldDB" id="A0A0B2AKS7"/>
<evidence type="ECO:0000313" key="11">
    <source>
        <dbReference type="Proteomes" id="UP000030982"/>
    </source>
</evidence>